<keyword evidence="2" id="KW-1185">Reference proteome</keyword>
<organism evidence="1 2">
    <name type="scientific">Bauhinia variegata</name>
    <name type="common">Purple orchid tree</name>
    <name type="synonym">Phanera variegata</name>
    <dbReference type="NCBI Taxonomy" id="167791"/>
    <lineage>
        <taxon>Eukaryota</taxon>
        <taxon>Viridiplantae</taxon>
        <taxon>Streptophyta</taxon>
        <taxon>Embryophyta</taxon>
        <taxon>Tracheophyta</taxon>
        <taxon>Spermatophyta</taxon>
        <taxon>Magnoliopsida</taxon>
        <taxon>eudicotyledons</taxon>
        <taxon>Gunneridae</taxon>
        <taxon>Pentapetalae</taxon>
        <taxon>rosids</taxon>
        <taxon>fabids</taxon>
        <taxon>Fabales</taxon>
        <taxon>Fabaceae</taxon>
        <taxon>Cercidoideae</taxon>
        <taxon>Cercideae</taxon>
        <taxon>Bauhiniinae</taxon>
        <taxon>Bauhinia</taxon>
    </lineage>
</organism>
<sequence>MVTTTDPSSNHHSPTSAGISGTGDSNSPKFPRKNLPSPWAQVVRGGEPESTSGIHQSPPSSSSSSSSLTTSVPDPTPSSDSSPKAATASPPVDDLNTAAADTSDGNNGNAGRTKKPAWNKPSNGVAEVGPVMGAVSWPALSESTKASAKTSADSSSKTAADGSLSSSQGLITSHSPQKQATNNAKPNSSNYTRQRSVKRGGSNNIAAGPAQTSFSNPPPPPPPPPFPVFQVPLSGYGTVVPGVPDSSTRNWDARPLVGSFVPAVNDHRSSSRRGNFGHHPRGDGPYHNNYGGRRDQDRGNMYQQRVPPRGLVRHPPPNTAAFVAPQVVGAPYANPIGFPEFYYVPTLPLEPFRGMPFFTHGHPPAMIYSVAEPPLANMIVNQIEYYFSEGNLVKDEFLRSNMDEQGWVPVTLIANFPRVKSLTSSIQLILDSLRTSTVVEVQGDKLRRRNEWIKWVPSARLRTDSGSLSPGGSGYNNLAANFQKITLEEATKTTEPTTEAFTGRFPTESQLPNGDAPRNSN</sequence>
<dbReference type="EMBL" id="CM039431">
    <property type="protein sequence ID" value="KAI4336750.1"/>
    <property type="molecule type" value="Genomic_DNA"/>
</dbReference>
<accession>A0ACB9NKQ2</accession>
<gene>
    <name evidence="1" type="ORF">L6164_015238</name>
</gene>
<reference evidence="1 2" key="1">
    <citation type="journal article" date="2022" name="DNA Res.">
        <title>Chromosomal-level genome assembly of the orchid tree Bauhinia variegata (Leguminosae; Cercidoideae) supports the allotetraploid origin hypothesis of Bauhinia.</title>
        <authorList>
            <person name="Zhong Y."/>
            <person name="Chen Y."/>
            <person name="Zheng D."/>
            <person name="Pang J."/>
            <person name="Liu Y."/>
            <person name="Luo S."/>
            <person name="Meng S."/>
            <person name="Qian L."/>
            <person name="Wei D."/>
            <person name="Dai S."/>
            <person name="Zhou R."/>
        </authorList>
    </citation>
    <scope>NUCLEOTIDE SEQUENCE [LARGE SCALE GENOMIC DNA]</scope>
    <source>
        <strain evidence="1">BV-YZ2020</strain>
    </source>
</reference>
<dbReference type="Proteomes" id="UP000828941">
    <property type="component" value="Chromosome 6"/>
</dbReference>
<comment type="caution">
    <text evidence="1">The sequence shown here is derived from an EMBL/GenBank/DDBJ whole genome shotgun (WGS) entry which is preliminary data.</text>
</comment>
<evidence type="ECO:0000313" key="2">
    <source>
        <dbReference type="Proteomes" id="UP000828941"/>
    </source>
</evidence>
<name>A0ACB9NKQ2_BAUVA</name>
<evidence type="ECO:0000313" key="1">
    <source>
        <dbReference type="EMBL" id="KAI4336750.1"/>
    </source>
</evidence>
<proteinExistence type="predicted"/>
<protein>
    <submittedName>
        <fullName evidence="1">Uncharacterized protein</fullName>
    </submittedName>
</protein>